<dbReference type="EMBL" id="CP042186">
    <property type="protein sequence ID" value="QDS68648.1"/>
    <property type="molecule type" value="Genomic_DNA"/>
</dbReference>
<gene>
    <name evidence="2" type="ORF">FKW77_001816</name>
</gene>
<organism evidence="2 3">
    <name type="scientific">Venturia effusa</name>
    <dbReference type="NCBI Taxonomy" id="50376"/>
    <lineage>
        <taxon>Eukaryota</taxon>
        <taxon>Fungi</taxon>
        <taxon>Dikarya</taxon>
        <taxon>Ascomycota</taxon>
        <taxon>Pezizomycotina</taxon>
        <taxon>Dothideomycetes</taxon>
        <taxon>Pleosporomycetidae</taxon>
        <taxon>Venturiales</taxon>
        <taxon>Venturiaceae</taxon>
        <taxon>Venturia</taxon>
    </lineage>
</organism>
<dbReference type="Proteomes" id="UP000316270">
    <property type="component" value="Chromosome 2"/>
</dbReference>
<evidence type="ECO:0000313" key="3">
    <source>
        <dbReference type="Proteomes" id="UP000316270"/>
    </source>
</evidence>
<sequence>MAARHLSSERSIKIGSRKSRPAERNVHSIIYLQGMAHQNKTGPIQYARPDIYAFVSNVGKPRDEIYRAKKASAFAKKSEPDLVDEEAGVAVTGHPKVCGESATICIRRSGWQE</sequence>
<feature type="region of interest" description="Disordered" evidence="1">
    <location>
        <begin position="1"/>
        <end position="22"/>
    </location>
</feature>
<proteinExistence type="predicted"/>
<protein>
    <submittedName>
        <fullName evidence="2">Uncharacterized protein</fullName>
    </submittedName>
</protein>
<keyword evidence="3" id="KW-1185">Reference proteome</keyword>
<name>A0A517KZ47_9PEZI</name>
<accession>A0A517KZ47</accession>
<reference evidence="2 3" key="1">
    <citation type="submission" date="2019-07" db="EMBL/GenBank/DDBJ databases">
        <title>Finished genome of Venturia effusa.</title>
        <authorList>
            <person name="Young C.A."/>
            <person name="Cox M.P."/>
            <person name="Ganley A.R.D."/>
            <person name="David W.J."/>
        </authorList>
    </citation>
    <scope>NUCLEOTIDE SEQUENCE [LARGE SCALE GENOMIC DNA]</scope>
    <source>
        <strain evidence="3">albino</strain>
    </source>
</reference>
<dbReference type="AlphaFoldDB" id="A0A517KZ47"/>
<evidence type="ECO:0000256" key="1">
    <source>
        <dbReference type="SAM" id="MobiDB-lite"/>
    </source>
</evidence>
<evidence type="ECO:0000313" key="2">
    <source>
        <dbReference type="EMBL" id="QDS68648.1"/>
    </source>
</evidence>
<feature type="compositionally biased region" description="Basic and acidic residues" evidence="1">
    <location>
        <begin position="1"/>
        <end position="12"/>
    </location>
</feature>